<dbReference type="Proteomes" id="UP000241818">
    <property type="component" value="Unassembled WGS sequence"/>
</dbReference>
<accession>A0A2T3BFE7</accession>
<organism evidence="2 3">
    <name type="scientific">Amorphotheca resinae ATCC 22711</name>
    <dbReference type="NCBI Taxonomy" id="857342"/>
    <lineage>
        <taxon>Eukaryota</taxon>
        <taxon>Fungi</taxon>
        <taxon>Dikarya</taxon>
        <taxon>Ascomycota</taxon>
        <taxon>Pezizomycotina</taxon>
        <taxon>Leotiomycetes</taxon>
        <taxon>Helotiales</taxon>
        <taxon>Amorphothecaceae</taxon>
        <taxon>Amorphotheca</taxon>
    </lineage>
</organism>
<dbReference type="AlphaFoldDB" id="A0A2T3BFE7"/>
<feature type="region of interest" description="Disordered" evidence="1">
    <location>
        <begin position="46"/>
        <end position="74"/>
    </location>
</feature>
<feature type="region of interest" description="Disordered" evidence="1">
    <location>
        <begin position="1"/>
        <end position="30"/>
    </location>
</feature>
<sequence length="128" mass="15249">MWKEPAYQTKTQTGVAEQRQRKERPSTRRRIVETDQWIRRGIWGGRGKEERRRGGREGGRGEERARGRGSSGSSRVAVVGKVCGALKIGVEEGERAWFVDHGWWVRRRGRVEGWWWWRFWNFRILRAR</sequence>
<dbReference type="RefSeq" id="XP_024725675.1">
    <property type="nucleotide sequence ID" value="XM_024863452.1"/>
</dbReference>
<name>A0A2T3BFE7_AMORE</name>
<evidence type="ECO:0000313" key="3">
    <source>
        <dbReference type="Proteomes" id="UP000241818"/>
    </source>
</evidence>
<dbReference type="EMBL" id="KZ679006">
    <property type="protein sequence ID" value="PSS28150.1"/>
    <property type="molecule type" value="Genomic_DNA"/>
</dbReference>
<reference evidence="2 3" key="1">
    <citation type="journal article" date="2018" name="New Phytol.">
        <title>Comparative genomics and transcriptomics depict ericoid mycorrhizal fungi as versatile saprotrophs and plant mutualists.</title>
        <authorList>
            <person name="Martino E."/>
            <person name="Morin E."/>
            <person name="Grelet G.A."/>
            <person name="Kuo A."/>
            <person name="Kohler A."/>
            <person name="Daghino S."/>
            <person name="Barry K.W."/>
            <person name="Cichocki N."/>
            <person name="Clum A."/>
            <person name="Dockter R.B."/>
            <person name="Hainaut M."/>
            <person name="Kuo R.C."/>
            <person name="LaButti K."/>
            <person name="Lindahl B.D."/>
            <person name="Lindquist E.A."/>
            <person name="Lipzen A."/>
            <person name="Khouja H.R."/>
            <person name="Magnuson J."/>
            <person name="Murat C."/>
            <person name="Ohm R.A."/>
            <person name="Singer S.W."/>
            <person name="Spatafora J.W."/>
            <person name="Wang M."/>
            <person name="Veneault-Fourrey C."/>
            <person name="Henrissat B."/>
            <person name="Grigoriev I.V."/>
            <person name="Martin F.M."/>
            <person name="Perotto S."/>
        </authorList>
    </citation>
    <scope>NUCLEOTIDE SEQUENCE [LARGE SCALE GENOMIC DNA]</scope>
    <source>
        <strain evidence="2 3">ATCC 22711</strain>
    </source>
</reference>
<dbReference type="InParanoid" id="A0A2T3BFE7"/>
<evidence type="ECO:0000313" key="2">
    <source>
        <dbReference type="EMBL" id="PSS28150.1"/>
    </source>
</evidence>
<keyword evidence="3" id="KW-1185">Reference proteome</keyword>
<gene>
    <name evidence="2" type="ORF">M430DRAFT_163653</name>
</gene>
<protein>
    <submittedName>
        <fullName evidence="2">Uncharacterized protein</fullName>
    </submittedName>
</protein>
<feature type="compositionally biased region" description="Basic and acidic residues" evidence="1">
    <location>
        <begin position="46"/>
        <end position="66"/>
    </location>
</feature>
<feature type="compositionally biased region" description="Basic and acidic residues" evidence="1">
    <location>
        <begin position="18"/>
        <end position="30"/>
    </location>
</feature>
<evidence type="ECO:0000256" key="1">
    <source>
        <dbReference type="SAM" id="MobiDB-lite"/>
    </source>
</evidence>
<dbReference type="GeneID" id="36571533"/>
<proteinExistence type="predicted"/>